<feature type="domain" description="HTH APSES-type" evidence="2">
    <location>
        <begin position="59"/>
        <end position="169"/>
    </location>
</feature>
<sequence length="421" mass="46674">MNATMMYTPPPSEDIDMEPHTDRSDTSSYACEADNPSFRPYILQADEVKGEEFDITRAKYSTSLDPRGYIPVYEYTVGNQPIMWDRETGFVHFTGIWKCLGNSKADIVRVVDSNPELGVTKIRGGFLKIQGTWMPFEFAKILCLRTAYRIRTKLIPLFGPDFVRQCLPPSHEDYGCLLLDPRSAPPSRSASHRRSTTAHHATAPSSTTTCARRVPRSEPYQRRSSCTSRPRRSSRTVRSASTSSSVSSTSSNHSSTTMSVARLLNDDMMMMGPQPTPSSSSSTTSSHRDSRSPTPVPSPSFTHLEAHKGYMHAYHHLPGPRLPPIRTATSSSTTTTYQHLLPVLRPLGDIAVAPPSPSEFAVQVSSSLPMGDDLNDTIRTALLLQRLSADTGERPFSTYEPCVLPKRVTVNDQVYAVSWEP</sequence>
<feature type="compositionally biased region" description="Low complexity" evidence="1">
    <location>
        <begin position="198"/>
        <end position="212"/>
    </location>
</feature>
<gene>
    <name evidence="3" type="ORF">LRAMOSA10531</name>
</gene>
<dbReference type="OrthoDB" id="5562739at2759"/>
<feature type="region of interest" description="Disordered" evidence="1">
    <location>
        <begin position="1"/>
        <end position="28"/>
    </location>
</feature>
<reference evidence="3" key="1">
    <citation type="journal article" date="2014" name="Genome Announc.">
        <title>De novo whole-genome sequence and genome annotation of Lichtheimia ramosa.</title>
        <authorList>
            <person name="Linde J."/>
            <person name="Schwartze V."/>
            <person name="Binder U."/>
            <person name="Lass-Florl C."/>
            <person name="Voigt K."/>
            <person name="Horn F."/>
        </authorList>
    </citation>
    <scope>NUCLEOTIDE SEQUENCE</scope>
    <source>
        <strain evidence="3">JMRC FSU:6197</strain>
    </source>
</reference>
<dbReference type="AlphaFoldDB" id="A0A077WNI4"/>
<dbReference type="PANTHER" id="PTHR43828:SF5">
    <property type="entry name" value="TRANSCRIPTIONAL REPRESSOR XBP1"/>
    <property type="match status" value="1"/>
</dbReference>
<dbReference type="SUPFAM" id="SSF54616">
    <property type="entry name" value="DNA-binding domain of Mlu1-box binding protein MBP1"/>
    <property type="match status" value="1"/>
</dbReference>
<accession>A0A077WNI4</accession>
<dbReference type="Gene3D" id="3.10.260.10">
    <property type="entry name" value="Transcription regulator HTH, APSES-type DNA-binding domain"/>
    <property type="match status" value="1"/>
</dbReference>
<evidence type="ECO:0000259" key="2">
    <source>
        <dbReference type="PROSITE" id="PS51299"/>
    </source>
</evidence>
<name>A0A077WNI4_9FUNG</name>
<dbReference type="InterPro" id="IPR003163">
    <property type="entry name" value="Tscrpt_reg_HTH_APSES-type"/>
</dbReference>
<feature type="region of interest" description="Disordered" evidence="1">
    <location>
        <begin position="185"/>
        <end position="302"/>
    </location>
</feature>
<feature type="compositionally biased region" description="Low complexity" evidence="1">
    <location>
        <begin position="236"/>
        <end position="260"/>
    </location>
</feature>
<protein>
    <recommendedName>
        <fullName evidence="2">HTH APSES-type domain-containing protein</fullName>
    </recommendedName>
</protein>
<dbReference type="GO" id="GO:0033309">
    <property type="term" value="C:SBF transcription complex"/>
    <property type="evidence" value="ECO:0007669"/>
    <property type="project" value="TreeGrafter"/>
</dbReference>
<dbReference type="GO" id="GO:0000981">
    <property type="term" value="F:DNA-binding transcription factor activity, RNA polymerase II-specific"/>
    <property type="evidence" value="ECO:0007669"/>
    <property type="project" value="UniProtKB-ARBA"/>
</dbReference>
<dbReference type="PROSITE" id="PS51299">
    <property type="entry name" value="HTH_APSES"/>
    <property type="match status" value="1"/>
</dbReference>
<dbReference type="InterPro" id="IPR036887">
    <property type="entry name" value="HTH_APSES_sf"/>
</dbReference>
<dbReference type="InterPro" id="IPR051642">
    <property type="entry name" value="SWI6-like"/>
</dbReference>
<dbReference type="GO" id="GO:0030907">
    <property type="term" value="C:MBF transcription complex"/>
    <property type="evidence" value="ECO:0007669"/>
    <property type="project" value="TreeGrafter"/>
</dbReference>
<proteinExistence type="predicted"/>
<organism evidence="3">
    <name type="scientific">Lichtheimia ramosa</name>
    <dbReference type="NCBI Taxonomy" id="688394"/>
    <lineage>
        <taxon>Eukaryota</taxon>
        <taxon>Fungi</taxon>
        <taxon>Fungi incertae sedis</taxon>
        <taxon>Mucoromycota</taxon>
        <taxon>Mucoromycotina</taxon>
        <taxon>Mucoromycetes</taxon>
        <taxon>Mucorales</taxon>
        <taxon>Lichtheimiaceae</taxon>
        <taxon>Lichtheimia</taxon>
    </lineage>
</organism>
<evidence type="ECO:0000313" key="3">
    <source>
        <dbReference type="EMBL" id="CDS09171.1"/>
    </source>
</evidence>
<dbReference type="GO" id="GO:0003677">
    <property type="term" value="F:DNA binding"/>
    <property type="evidence" value="ECO:0007669"/>
    <property type="project" value="InterPro"/>
</dbReference>
<dbReference type="EMBL" id="LK023330">
    <property type="protein sequence ID" value="CDS09171.1"/>
    <property type="molecule type" value="Genomic_DNA"/>
</dbReference>
<evidence type="ECO:0000256" key="1">
    <source>
        <dbReference type="SAM" id="MobiDB-lite"/>
    </source>
</evidence>
<dbReference type="PANTHER" id="PTHR43828">
    <property type="entry name" value="ASPARAGINASE"/>
    <property type="match status" value="1"/>
</dbReference>